<comment type="caution">
    <text evidence="1">The sequence shown here is derived from an EMBL/GenBank/DDBJ whole genome shotgun (WGS) entry which is preliminary data.</text>
</comment>
<dbReference type="RefSeq" id="WP_155473236.1">
    <property type="nucleotide sequence ID" value="NZ_BMKG01000012.1"/>
</dbReference>
<dbReference type="OrthoDB" id="8656856at2"/>
<gene>
    <name evidence="1" type="ORF">GM672_24980</name>
</gene>
<evidence type="ECO:0000313" key="2">
    <source>
        <dbReference type="Proteomes" id="UP000430634"/>
    </source>
</evidence>
<evidence type="ECO:0000313" key="1">
    <source>
        <dbReference type="EMBL" id="MTV55983.1"/>
    </source>
</evidence>
<dbReference type="Pfam" id="PF11745">
    <property type="entry name" value="DUF3304"/>
    <property type="match status" value="1"/>
</dbReference>
<dbReference type="Proteomes" id="UP000430634">
    <property type="component" value="Unassembled WGS sequence"/>
</dbReference>
<reference evidence="1 2" key="1">
    <citation type="submission" date="2019-11" db="EMBL/GenBank/DDBJ databases">
        <title>Type strains purchased from KCTC, JCM and DSMZ.</title>
        <authorList>
            <person name="Lu H."/>
        </authorList>
    </citation>
    <scope>NUCLEOTIDE SEQUENCE [LARGE SCALE GENOMIC DNA]</scope>
    <source>
        <strain evidence="1 2">KCTC 52429</strain>
    </source>
</reference>
<name>A0A6I3T386_9BURK</name>
<dbReference type="InterPro" id="IPR021733">
    <property type="entry name" value="DUF3304"/>
</dbReference>
<sequence>MPILKLCFPGNILSIAVLIFSSSLFVGCSEEKVSISLSGLNYTDRNIINFTVNGYSGANVRANGGGGSFVCCVTIPNKWRDDLNVTVRWADNSAHPEHFKEKIVKVPPYADGDFGTFVVHFYPNDVVKVLVTTKTAEHPNYPYPRPTRNSLDNMSHKNLFLQEQPLRARAHKY</sequence>
<accession>A0A6I3T386</accession>
<dbReference type="PROSITE" id="PS51257">
    <property type="entry name" value="PROKAR_LIPOPROTEIN"/>
    <property type="match status" value="1"/>
</dbReference>
<organism evidence="1 2">
    <name type="scientific">Pseudoduganella buxea</name>
    <dbReference type="NCBI Taxonomy" id="1949069"/>
    <lineage>
        <taxon>Bacteria</taxon>
        <taxon>Pseudomonadati</taxon>
        <taxon>Pseudomonadota</taxon>
        <taxon>Betaproteobacteria</taxon>
        <taxon>Burkholderiales</taxon>
        <taxon>Oxalobacteraceae</taxon>
        <taxon>Telluria group</taxon>
        <taxon>Pseudoduganella</taxon>
    </lineage>
</organism>
<proteinExistence type="predicted"/>
<protein>
    <submittedName>
        <fullName evidence="1">DUF3304 domain-containing protein</fullName>
    </submittedName>
</protein>
<dbReference type="EMBL" id="WNKZ01000120">
    <property type="protein sequence ID" value="MTV55983.1"/>
    <property type="molecule type" value="Genomic_DNA"/>
</dbReference>
<dbReference type="AlphaFoldDB" id="A0A6I3T386"/>